<name>A0A135ZBE2_GARVA</name>
<dbReference type="Proteomes" id="UP000070505">
    <property type="component" value="Unassembled WGS sequence"/>
</dbReference>
<feature type="compositionally biased region" description="Basic and acidic residues" evidence="1">
    <location>
        <begin position="51"/>
        <end position="64"/>
    </location>
</feature>
<evidence type="ECO:0000256" key="1">
    <source>
        <dbReference type="SAM" id="MobiDB-lite"/>
    </source>
</evidence>
<dbReference type="AlphaFoldDB" id="A0A135ZBE2"/>
<accession>A0A135ZBE2</accession>
<reference evidence="2 3" key="1">
    <citation type="submission" date="2016-02" db="EMBL/GenBank/DDBJ databases">
        <authorList>
            <person name="Wen L."/>
            <person name="He K."/>
            <person name="Yang H."/>
        </authorList>
    </citation>
    <scope>NUCLEOTIDE SEQUENCE [LARGE SCALE GENOMIC DNA]</scope>
    <source>
        <strain evidence="2 3">CMW7778B</strain>
    </source>
</reference>
<feature type="compositionally biased region" description="Basic and acidic residues" evidence="1">
    <location>
        <begin position="20"/>
        <end position="31"/>
    </location>
</feature>
<organism evidence="2 3">
    <name type="scientific">Gardnerella vaginalis</name>
    <dbReference type="NCBI Taxonomy" id="2702"/>
    <lineage>
        <taxon>Bacteria</taxon>
        <taxon>Bacillati</taxon>
        <taxon>Actinomycetota</taxon>
        <taxon>Actinomycetes</taxon>
        <taxon>Bifidobacteriales</taxon>
        <taxon>Bifidobacteriaceae</taxon>
        <taxon>Gardnerella</taxon>
    </lineage>
</organism>
<dbReference type="EMBL" id="LSRC01000006">
    <property type="protein sequence ID" value="KXI18948.1"/>
    <property type="molecule type" value="Genomic_DNA"/>
</dbReference>
<gene>
    <name evidence="2" type="ORF">HMPREF3230_00157</name>
</gene>
<comment type="caution">
    <text evidence="2">The sequence shown here is derived from an EMBL/GenBank/DDBJ whole genome shotgun (WGS) entry which is preliminary data.</text>
</comment>
<dbReference type="PATRIC" id="fig|2702.101.peg.156"/>
<proteinExistence type="predicted"/>
<feature type="compositionally biased region" description="Low complexity" evidence="1">
    <location>
        <begin position="90"/>
        <end position="108"/>
    </location>
</feature>
<feature type="region of interest" description="Disordered" evidence="1">
    <location>
        <begin position="90"/>
        <end position="126"/>
    </location>
</feature>
<evidence type="ECO:0000313" key="3">
    <source>
        <dbReference type="Proteomes" id="UP000070505"/>
    </source>
</evidence>
<protein>
    <submittedName>
        <fullName evidence="2">Uncharacterized protein</fullName>
    </submittedName>
</protein>
<feature type="region of interest" description="Disordered" evidence="1">
    <location>
        <begin position="1"/>
        <end position="71"/>
    </location>
</feature>
<sequence>MKDDESSFKKRSIKMSGDAKSQEQDNSKDSIEGQDSMPDSEDNQSDQNNQNKEDSSCDSKDNSHVRTSFTDEELDAALANFEREFDVNNIDSSSNVENSNESSGSSSTKSEELNNSDNLKDGNQIPEAIDMTTLHRSKEAEEAAKKFEENTSFEDTLEGLTGQKARSAVISTYVNKADLLAAFCKISKISAICVPSETGSIAILRNLNNDEPECAVVRLSELLGPVAMILLVNRANKLDVSVYEAGKTKEMFLPAPLALTILPDEVADVVLGVSAMKDFQLTDEIFDSEKLTFNNAMSICNKYFTKFGM</sequence>
<dbReference type="RefSeq" id="WP_075523084.1">
    <property type="nucleotide sequence ID" value="NZ_KQ961850.1"/>
</dbReference>
<evidence type="ECO:0000313" key="2">
    <source>
        <dbReference type="EMBL" id="KXI18948.1"/>
    </source>
</evidence>